<evidence type="ECO:0000313" key="1">
    <source>
        <dbReference type="EMBL" id="MEQ2166337.1"/>
    </source>
</evidence>
<gene>
    <name evidence="1" type="ORF">GOODEAATRI_026914</name>
</gene>
<name>A0ABV0N4M2_9TELE</name>
<comment type="caution">
    <text evidence="1">The sequence shown here is derived from an EMBL/GenBank/DDBJ whole genome shotgun (WGS) entry which is preliminary data.</text>
</comment>
<accession>A0ABV0N4M2</accession>
<dbReference type="Proteomes" id="UP001476798">
    <property type="component" value="Unassembled WGS sequence"/>
</dbReference>
<protein>
    <submittedName>
        <fullName evidence="1">Uncharacterized protein</fullName>
    </submittedName>
</protein>
<organism evidence="1 2">
    <name type="scientific">Goodea atripinnis</name>
    <dbReference type="NCBI Taxonomy" id="208336"/>
    <lineage>
        <taxon>Eukaryota</taxon>
        <taxon>Metazoa</taxon>
        <taxon>Chordata</taxon>
        <taxon>Craniata</taxon>
        <taxon>Vertebrata</taxon>
        <taxon>Euteleostomi</taxon>
        <taxon>Actinopterygii</taxon>
        <taxon>Neopterygii</taxon>
        <taxon>Teleostei</taxon>
        <taxon>Neoteleostei</taxon>
        <taxon>Acanthomorphata</taxon>
        <taxon>Ovalentaria</taxon>
        <taxon>Atherinomorphae</taxon>
        <taxon>Cyprinodontiformes</taxon>
        <taxon>Goodeidae</taxon>
        <taxon>Goodea</taxon>
    </lineage>
</organism>
<sequence>MCPRKPPLWSQSSSPQLVMFLQSQVLVNPALITEPGPDSVPLDTQPRCYTMGAACTSGYFRFRYAAIAAHLEAMRTAMIRHSSLT</sequence>
<evidence type="ECO:0000313" key="2">
    <source>
        <dbReference type="Proteomes" id="UP001476798"/>
    </source>
</evidence>
<keyword evidence="2" id="KW-1185">Reference proteome</keyword>
<dbReference type="EMBL" id="JAHRIO010023411">
    <property type="protein sequence ID" value="MEQ2166337.1"/>
    <property type="molecule type" value="Genomic_DNA"/>
</dbReference>
<reference evidence="1 2" key="1">
    <citation type="submission" date="2021-06" db="EMBL/GenBank/DDBJ databases">
        <authorList>
            <person name="Palmer J.M."/>
        </authorList>
    </citation>
    <scope>NUCLEOTIDE SEQUENCE [LARGE SCALE GENOMIC DNA]</scope>
    <source>
        <strain evidence="1 2">GA_2019</strain>
        <tissue evidence="1">Muscle</tissue>
    </source>
</reference>
<proteinExistence type="predicted"/>